<dbReference type="GO" id="GO:0016740">
    <property type="term" value="F:transferase activity"/>
    <property type="evidence" value="ECO:0007669"/>
    <property type="project" value="UniProtKB-KW"/>
</dbReference>
<dbReference type="Gene3D" id="3.40.50.2000">
    <property type="entry name" value="Glycogen Phosphorylase B"/>
    <property type="match status" value="1"/>
</dbReference>
<evidence type="ECO:0000313" key="7">
    <source>
        <dbReference type="EMBL" id="MDR7089461.1"/>
    </source>
</evidence>
<dbReference type="RefSeq" id="WP_310070618.1">
    <property type="nucleotide sequence ID" value="NZ_JAVDVX010000002.1"/>
</dbReference>
<comment type="subcellular location">
    <subcellularLocation>
        <location evidence="1">Membrane</location>
    </subcellularLocation>
</comment>
<feature type="domain" description="Diacylglycerol glucosyltransferase N-terminal" evidence="6">
    <location>
        <begin position="149"/>
        <end position="244"/>
    </location>
</feature>
<dbReference type="InterPro" id="IPR007235">
    <property type="entry name" value="Glyco_trans_28_C"/>
</dbReference>
<evidence type="ECO:0000256" key="4">
    <source>
        <dbReference type="ARBA" id="ARBA00022679"/>
    </source>
</evidence>
<sequence>MKCLFLTSSPGYGHTRAAEAIDMALQCRYPGIETEYLNITSLLDSHVSNAIQDGYLRMTAEQPELYQKLYDMDKNFYRQLAGKIPADQNLIDFLEEQQRRFFPEVFERSRFSLPVFYKSLDSALLNTLINSICNREKIPAGRLLTQGLLVLIFNILAARVRKFVNEYKPDILIATQMYPNALLSHSIKKGLIKQPVIGVLTDYGVHGVWVRNTTDTYCVSHEDVAAELRKQGIAADRIKVTGIPLVPAFSNIPTQSQARAHLGLDSCPTVLITGGQCSIGVLNAVQKLLNDEYHNYQILVTAGKHTADMETLQQLARHHQHRFRLYGWCSDISYLICAADVVVGKPGGLTLSETLACGRPFIATCCLGGQEAHNVQFLQTNKVGLQAGLEQLPQVLDELFSNTELLRNMKRNAYQLGRPDAAMAVVAELENILQQDDDRYIEPTSAFGL</sequence>
<gene>
    <name evidence="7" type="ORF">J2X05_001467</name>
</gene>
<proteinExistence type="inferred from homology"/>
<dbReference type="PANTHER" id="PTHR43025">
    <property type="entry name" value="MONOGALACTOSYLDIACYLGLYCEROL SYNTHASE"/>
    <property type="match status" value="1"/>
</dbReference>
<dbReference type="InterPro" id="IPR050519">
    <property type="entry name" value="Glycosyltransf_28_UgtP"/>
</dbReference>
<evidence type="ECO:0000256" key="1">
    <source>
        <dbReference type="ARBA" id="ARBA00004370"/>
    </source>
</evidence>
<dbReference type="SUPFAM" id="SSF53756">
    <property type="entry name" value="UDP-Glycosyltransferase/glycogen phosphorylase"/>
    <property type="match status" value="1"/>
</dbReference>
<evidence type="ECO:0000259" key="6">
    <source>
        <dbReference type="Pfam" id="PF06925"/>
    </source>
</evidence>
<dbReference type="Pfam" id="PF06925">
    <property type="entry name" value="MGDG_synth"/>
    <property type="match status" value="1"/>
</dbReference>
<evidence type="ECO:0000256" key="2">
    <source>
        <dbReference type="ARBA" id="ARBA00006962"/>
    </source>
</evidence>
<dbReference type="Pfam" id="PF04101">
    <property type="entry name" value="Glyco_tran_28_C"/>
    <property type="match status" value="1"/>
</dbReference>
<feature type="domain" description="Glycosyl transferase family 28 C-terminal" evidence="5">
    <location>
        <begin position="269"/>
        <end position="422"/>
    </location>
</feature>
<evidence type="ECO:0000256" key="3">
    <source>
        <dbReference type="ARBA" id="ARBA00022676"/>
    </source>
</evidence>
<dbReference type="EMBL" id="JAVDVX010000002">
    <property type="protein sequence ID" value="MDR7089461.1"/>
    <property type="molecule type" value="Genomic_DNA"/>
</dbReference>
<dbReference type="Proteomes" id="UP001253595">
    <property type="component" value="Unassembled WGS sequence"/>
</dbReference>
<name>A0ABU1UWB7_9GAMM</name>
<protein>
    <submittedName>
        <fullName evidence="7">UDP-N-acetylglucosamine:LPS N-acetylglucosamine transferase</fullName>
    </submittedName>
</protein>
<keyword evidence="8" id="KW-1185">Reference proteome</keyword>
<organism evidence="7 8">
    <name type="scientific">Cellvibrio fibrivorans</name>
    <dbReference type="NCBI Taxonomy" id="126350"/>
    <lineage>
        <taxon>Bacteria</taxon>
        <taxon>Pseudomonadati</taxon>
        <taxon>Pseudomonadota</taxon>
        <taxon>Gammaproteobacteria</taxon>
        <taxon>Cellvibrionales</taxon>
        <taxon>Cellvibrionaceae</taxon>
        <taxon>Cellvibrio</taxon>
    </lineage>
</organism>
<accession>A0ABU1UWB7</accession>
<dbReference type="InterPro" id="IPR009695">
    <property type="entry name" value="Diacylglyc_glucosyltr_N"/>
</dbReference>
<dbReference type="PANTHER" id="PTHR43025:SF3">
    <property type="entry name" value="MONOGALACTOSYLDIACYLGLYCEROL SYNTHASE 1, CHLOROPLASTIC"/>
    <property type="match status" value="1"/>
</dbReference>
<evidence type="ECO:0000259" key="5">
    <source>
        <dbReference type="Pfam" id="PF04101"/>
    </source>
</evidence>
<comment type="similarity">
    <text evidence="2">Belongs to the glycosyltransferase 28 family.</text>
</comment>
<comment type="caution">
    <text evidence="7">The sequence shown here is derived from an EMBL/GenBank/DDBJ whole genome shotgun (WGS) entry which is preliminary data.</text>
</comment>
<evidence type="ECO:0000313" key="8">
    <source>
        <dbReference type="Proteomes" id="UP001253595"/>
    </source>
</evidence>
<keyword evidence="3" id="KW-0328">Glycosyltransferase</keyword>
<reference evidence="7 8" key="1">
    <citation type="submission" date="2023-07" db="EMBL/GenBank/DDBJ databases">
        <title>Sorghum-associated microbial communities from plants grown in Nebraska, USA.</title>
        <authorList>
            <person name="Schachtman D."/>
        </authorList>
    </citation>
    <scope>NUCLEOTIDE SEQUENCE [LARGE SCALE GENOMIC DNA]</scope>
    <source>
        <strain evidence="7 8">BE190</strain>
    </source>
</reference>
<keyword evidence="4 7" id="KW-0808">Transferase</keyword>